<feature type="compositionally biased region" description="Low complexity" evidence="1">
    <location>
        <begin position="43"/>
        <end position="55"/>
    </location>
</feature>
<feature type="compositionally biased region" description="Polar residues" evidence="1">
    <location>
        <begin position="56"/>
        <end position="66"/>
    </location>
</feature>
<sequence>MVTNLAIRQPSLKPQIYDLPCCHMLMRRRKSFASTPTVTSHASPGSGDSQSQGQGHTSVRNLRSLV</sequence>
<comment type="caution">
    <text evidence="2">The sequence shown here is derived from an EMBL/GenBank/DDBJ whole genome shotgun (WGS) entry which is preliminary data.</text>
</comment>
<feature type="compositionally biased region" description="Polar residues" evidence="1">
    <location>
        <begin position="32"/>
        <end position="42"/>
    </location>
</feature>
<reference evidence="2" key="1">
    <citation type="submission" date="2020-08" db="EMBL/GenBank/DDBJ databases">
        <title>Multicomponent nature underlies the extraordinary mechanical properties of spider dragline silk.</title>
        <authorList>
            <person name="Kono N."/>
            <person name="Nakamura H."/>
            <person name="Mori M."/>
            <person name="Yoshida Y."/>
            <person name="Ohtoshi R."/>
            <person name="Malay A.D."/>
            <person name="Moran D.A.P."/>
            <person name="Tomita M."/>
            <person name="Numata K."/>
            <person name="Arakawa K."/>
        </authorList>
    </citation>
    <scope>NUCLEOTIDE SEQUENCE</scope>
</reference>
<dbReference type="EMBL" id="BMAW01119744">
    <property type="protein sequence ID" value="GFT86206.1"/>
    <property type="molecule type" value="Genomic_DNA"/>
</dbReference>
<dbReference type="Proteomes" id="UP000887013">
    <property type="component" value="Unassembled WGS sequence"/>
</dbReference>
<keyword evidence="3" id="KW-1185">Reference proteome</keyword>
<feature type="region of interest" description="Disordered" evidence="1">
    <location>
        <begin position="32"/>
        <end position="66"/>
    </location>
</feature>
<gene>
    <name evidence="2" type="ORF">NPIL_539881</name>
</gene>
<evidence type="ECO:0000256" key="1">
    <source>
        <dbReference type="SAM" id="MobiDB-lite"/>
    </source>
</evidence>
<evidence type="ECO:0000313" key="3">
    <source>
        <dbReference type="Proteomes" id="UP000887013"/>
    </source>
</evidence>
<evidence type="ECO:0000313" key="2">
    <source>
        <dbReference type="EMBL" id="GFT86206.1"/>
    </source>
</evidence>
<proteinExistence type="predicted"/>
<protein>
    <submittedName>
        <fullName evidence="2">Uncharacterized protein</fullName>
    </submittedName>
</protein>
<name>A0A8X6PXZ5_NEPPI</name>
<dbReference type="AlphaFoldDB" id="A0A8X6PXZ5"/>
<organism evidence="2 3">
    <name type="scientific">Nephila pilipes</name>
    <name type="common">Giant wood spider</name>
    <name type="synonym">Nephila maculata</name>
    <dbReference type="NCBI Taxonomy" id="299642"/>
    <lineage>
        <taxon>Eukaryota</taxon>
        <taxon>Metazoa</taxon>
        <taxon>Ecdysozoa</taxon>
        <taxon>Arthropoda</taxon>
        <taxon>Chelicerata</taxon>
        <taxon>Arachnida</taxon>
        <taxon>Araneae</taxon>
        <taxon>Araneomorphae</taxon>
        <taxon>Entelegynae</taxon>
        <taxon>Araneoidea</taxon>
        <taxon>Nephilidae</taxon>
        <taxon>Nephila</taxon>
    </lineage>
</organism>
<accession>A0A8X6PXZ5</accession>